<dbReference type="InterPro" id="IPR046955">
    <property type="entry name" value="PHR1-like"/>
</dbReference>
<evidence type="ECO:0000256" key="2">
    <source>
        <dbReference type="ARBA" id="ARBA00023163"/>
    </source>
</evidence>
<keyword evidence="2" id="KW-0804">Transcription</keyword>
<feature type="compositionally biased region" description="Low complexity" evidence="4">
    <location>
        <begin position="588"/>
        <end position="597"/>
    </location>
</feature>
<accession>A0A9E7L9F9</accession>
<feature type="region of interest" description="Disordered" evidence="4">
    <location>
        <begin position="97"/>
        <end position="135"/>
    </location>
</feature>
<dbReference type="SUPFAM" id="SSF46689">
    <property type="entry name" value="Homeodomain-like"/>
    <property type="match status" value="1"/>
</dbReference>
<keyword evidence="7" id="KW-0238">DNA-binding</keyword>
<dbReference type="Pfam" id="PF14379">
    <property type="entry name" value="Myb_CC_LHEQLE"/>
    <property type="match status" value="1"/>
</dbReference>
<dbReference type="EMBL" id="CP097511">
    <property type="protein sequence ID" value="URE42604.1"/>
    <property type="molecule type" value="Genomic_DNA"/>
</dbReference>
<feature type="compositionally biased region" description="Low complexity" evidence="4">
    <location>
        <begin position="252"/>
        <end position="263"/>
    </location>
</feature>
<evidence type="ECO:0000256" key="1">
    <source>
        <dbReference type="ARBA" id="ARBA00023015"/>
    </source>
</evidence>
<dbReference type="InterPro" id="IPR006447">
    <property type="entry name" value="Myb_dom_plants"/>
</dbReference>
<dbReference type="PANTHER" id="PTHR31499:SF80">
    <property type="entry name" value="HTH MYB-TYPE DOMAIN-CONTAINING PROTEIN"/>
    <property type="match status" value="1"/>
</dbReference>
<feature type="region of interest" description="Disordered" evidence="4">
    <location>
        <begin position="508"/>
        <end position="530"/>
    </location>
</feature>
<dbReference type="Proteomes" id="UP001055439">
    <property type="component" value="Chromosome 9"/>
</dbReference>
<dbReference type="OrthoDB" id="551907at2759"/>
<feature type="compositionally biased region" description="Basic and acidic residues" evidence="4">
    <location>
        <begin position="508"/>
        <end position="522"/>
    </location>
</feature>
<dbReference type="GO" id="GO:0003700">
    <property type="term" value="F:DNA-binding transcription factor activity"/>
    <property type="evidence" value="ECO:0007669"/>
    <property type="project" value="InterPro"/>
</dbReference>
<organism evidence="7 8">
    <name type="scientific">Musa troglodytarum</name>
    <name type="common">fe'i banana</name>
    <dbReference type="NCBI Taxonomy" id="320322"/>
    <lineage>
        <taxon>Eukaryota</taxon>
        <taxon>Viridiplantae</taxon>
        <taxon>Streptophyta</taxon>
        <taxon>Embryophyta</taxon>
        <taxon>Tracheophyta</taxon>
        <taxon>Spermatophyta</taxon>
        <taxon>Magnoliopsida</taxon>
        <taxon>Liliopsida</taxon>
        <taxon>Zingiberales</taxon>
        <taxon>Musaceae</taxon>
        <taxon>Musa</taxon>
    </lineage>
</organism>
<dbReference type="InterPro" id="IPR001005">
    <property type="entry name" value="SANT/Myb"/>
</dbReference>
<dbReference type="PANTHER" id="PTHR31499">
    <property type="entry name" value="MYB FAMILY TRANSCRIPTION FACTOR PHL11"/>
    <property type="match status" value="1"/>
</dbReference>
<evidence type="ECO:0000256" key="4">
    <source>
        <dbReference type="SAM" id="MobiDB-lite"/>
    </source>
</evidence>
<evidence type="ECO:0000313" key="7">
    <source>
        <dbReference type="EMBL" id="URE42604.1"/>
    </source>
</evidence>
<feature type="compositionally biased region" description="Basic and acidic residues" evidence="4">
    <location>
        <begin position="642"/>
        <end position="656"/>
    </location>
</feature>
<feature type="compositionally biased region" description="Polar residues" evidence="4">
    <location>
        <begin position="435"/>
        <end position="445"/>
    </location>
</feature>
<dbReference type="NCBIfam" id="TIGR01557">
    <property type="entry name" value="myb_SHAQKYF"/>
    <property type="match status" value="1"/>
</dbReference>
<sequence>MWGHGICLLQRQHLMVVSPSAKRASVLHGVSDGSVHRSLVTSIILLSLFLSEIKHEQTGKLPNRCSAFLSITLRLRTSCSIPSFSSPFWAGPTRIIESGGGERPQRHHPALIGRGRPAQIGRREEGGGRRGRCRSGGGTVAQAAAAAAAARYREQIEIVREGYKSFLWVAGRMVGDRTPWIHLDLPPLVSVQNLRGLSILLFGKCGVQFNNEHDCQKLLDDCFSSTRSSYVETVLHNSSSFGKDLPLHTKKSSSGPEPGSPCSYASHPQYSEHKFSRSSTFCTSLHYSSSTSSESCQKVHNLPFLPHPQKCEHQNSAVQSSNSPLLFSGDIIISATSGEDEHTDDLMKDFLNLSGEVSDGSIHGENCGSSGLALNEQIELQILSEQLGIAITDNGESLHLDDIYETLQVSSLPLSANHNQTDQPSKPPAKVQLHSPPSINPASAANKTRLRWTLDLHERFVEAVNKLDGAEKATPKGVLKLMNVEGLTIFHVKSHLQKYRLARYLPEAKEDKKASCREDKKSSSLASDDGDLAKKRSIQVTEALRMQIEVQKQLHEQLEVQRALQLRMEENARYLQKILEEQQKANNSSSSTQRLSSEPTLELRSPFTEKADARVGSSPLNSVKQRGNESNGWESDSESVEVSERMRLDVEHIRPS</sequence>
<evidence type="ECO:0000259" key="6">
    <source>
        <dbReference type="Pfam" id="PF14379"/>
    </source>
</evidence>
<feature type="domain" description="Myb-like" evidence="5">
    <location>
        <begin position="449"/>
        <end position="500"/>
    </location>
</feature>
<keyword evidence="1" id="KW-0805">Transcription regulation</keyword>
<feature type="region of interest" description="Disordered" evidence="4">
    <location>
        <begin position="245"/>
        <end position="265"/>
    </location>
</feature>
<dbReference type="AlphaFoldDB" id="A0A9E7L9F9"/>
<evidence type="ECO:0000256" key="3">
    <source>
        <dbReference type="ARBA" id="ARBA00023242"/>
    </source>
</evidence>
<feature type="region of interest" description="Disordered" evidence="4">
    <location>
        <begin position="583"/>
        <end position="656"/>
    </location>
</feature>
<dbReference type="FunFam" id="1.10.10.60:FF:000002">
    <property type="entry name" value="Myb family transcription factor"/>
    <property type="match status" value="1"/>
</dbReference>
<gene>
    <name evidence="7" type="ORF">MUK42_25376</name>
</gene>
<protein>
    <submittedName>
        <fullName evidence="7">Myb-like DNA-binding domain containing protein</fullName>
    </submittedName>
</protein>
<dbReference type="Pfam" id="PF00249">
    <property type="entry name" value="Myb_DNA-binding"/>
    <property type="match status" value="1"/>
</dbReference>
<dbReference type="InterPro" id="IPR025756">
    <property type="entry name" value="Myb_CC_LHEQLE"/>
</dbReference>
<feature type="region of interest" description="Disordered" evidence="4">
    <location>
        <begin position="415"/>
        <end position="445"/>
    </location>
</feature>
<name>A0A9E7L9F9_9LILI</name>
<dbReference type="GO" id="GO:0003677">
    <property type="term" value="F:DNA binding"/>
    <property type="evidence" value="ECO:0007669"/>
    <property type="project" value="UniProtKB-KW"/>
</dbReference>
<evidence type="ECO:0000259" key="5">
    <source>
        <dbReference type="Pfam" id="PF00249"/>
    </source>
</evidence>
<evidence type="ECO:0000313" key="8">
    <source>
        <dbReference type="Proteomes" id="UP001055439"/>
    </source>
</evidence>
<dbReference type="InterPro" id="IPR009057">
    <property type="entry name" value="Homeodomain-like_sf"/>
</dbReference>
<dbReference type="Gene3D" id="1.10.10.60">
    <property type="entry name" value="Homeodomain-like"/>
    <property type="match status" value="1"/>
</dbReference>
<keyword evidence="3" id="KW-0539">Nucleus</keyword>
<proteinExistence type="predicted"/>
<keyword evidence="8" id="KW-1185">Reference proteome</keyword>
<feature type="compositionally biased region" description="Polar residues" evidence="4">
    <location>
        <begin position="415"/>
        <end position="424"/>
    </location>
</feature>
<feature type="compositionally biased region" description="Polar residues" evidence="4">
    <location>
        <begin position="618"/>
        <end position="633"/>
    </location>
</feature>
<reference evidence="7" key="1">
    <citation type="submission" date="2022-05" db="EMBL/GenBank/DDBJ databases">
        <title>The Musa troglodytarum L. genome provides insights into the mechanism of non-climacteric behaviour and enrichment of carotenoids.</title>
        <authorList>
            <person name="Wang J."/>
        </authorList>
    </citation>
    <scope>NUCLEOTIDE SEQUENCE</scope>
    <source>
        <tissue evidence="7">Leaf</tissue>
    </source>
</reference>
<feature type="domain" description="MYB-CC type transcription factor LHEQLE-containing" evidence="6">
    <location>
        <begin position="538"/>
        <end position="585"/>
    </location>
</feature>